<evidence type="ECO:0000256" key="2">
    <source>
        <dbReference type="ARBA" id="ARBA00010313"/>
    </source>
</evidence>
<dbReference type="GO" id="GO:0005634">
    <property type="term" value="C:nucleus"/>
    <property type="evidence" value="ECO:0007669"/>
    <property type="project" value="UniProtKB-SubCell"/>
</dbReference>
<dbReference type="EMBL" id="JAUEPT010000003">
    <property type="protein sequence ID" value="KAK0453445.1"/>
    <property type="molecule type" value="Genomic_DNA"/>
</dbReference>
<gene>
    <name evidence="8" type="ORF">EV421DRAFT_1730499</name>
</gene>
<comment type="subcellular location">
    <subcellularLocation>
        <location evidence="1">Nucleus</location>
    </subcellularLocation>
</comment>
<keyword evidence="3" id="KW-0507">mRNA processing</keyword>
<feature type="compositionally biased region" description="Polar residues" evidence="7">
    <location>
        <begin position="290"/>
        <end position="305"/>
    </location>
</feature>
<evidence type="ECO:0000256" key="7">
    <source>
        <dbReference type="SAM" id="MobiDB-lite"/>
    </source>
</evidence>
<keyword evidence="5" id="KW-0539">Nucleus</keyword>
<evidence type="ECO:0000256" key="6">
    <source>
        <dbReference type="SAM" id="Coils"/>
    </source>
</evidence>
<proteinExistence type="inferred from homology"/>
<feature type="coiled-coil region" evidence="6">
    <location>
        <begin position="401"/>
        <end position="442"/>
    </location>
</feature>
<comment type="caution">
    <text evidence="8">The sequence shown here is derived from an EMBL/GenBank/DDBJ whole genome shotgun (WGS) entry which is preliminary data.</text>
</comment>
<dbReference type="Proteomes" id="UP001175226">
    <property type="component" value="Unassembled WGS sequence"/>
</dbReference>
<protein>
    <submittedName>
        <fullName evidence="8">Uncharacterized protein</fullName>
    </submittedName>
</protein>
<feature type="compositionally biased region" description="Basic and acidic residues" evidence="7">
    <location>
        <begin position="192"/>
        <end position="204"/>
    </location>
</feature>
<dbReference type="Pfam" id="PF17098">
    <property type="entry name" value="Wtap"/>
    <property type="match status" value="1"/>
</dbReference>
<accession>A0AA39K2S8</accession>
<dbReference type="InterPro" id="IPR033757">
    <property type="entry name" value="WTAP"/>
</dbReference>
<dbReference type="GO" id="GO:0006397">
    <property type="term" value="P:mRNA processing"/>
    <property type="evidence" value="ECO:0007669"/>
    <property type="project" value="UniProtKB-KW"/>
</dbReference>
<feature type="region of interest" description="Disordered" evidence="7">
    <location>
        <begin position="455"/>
        <end position="487"/>
    </location>
</feature>
<dbReference type="GO" id="GO:0016556">
    <property type="term" value="P:mRNA modification"/>
    <property type="evidence" value="ECO:0007669"/>
    <property type="project" value="InterPro"/>
</dbReference>
<keyword evidence="6" id="KW-0175">Coiled coil</keyword>
<feature type="compositionally biased region" description="Polar residues" evidence="7">
    <location>
        <begin position="156"/>
        <end position="179"/>
    </location>
</feature>
<dbReference type="GO" id="GO:0000381">
    <property type="term" value="P:regulation of alternative mRNA splicing, via spliceosome"/>
    <property type="evidence" value="ECO:0007669"/>
    <property type="project" value="InterPro"/>
</dbReference>
<evidence type="ECO:0000256" key="1">
    <source>
        <dbReference type="ARBA" id="ARBA00004123"/>
    </source>
</evidence>
<evidence type="ECO:0000256" key="4">
    <source>
        <dbReference type="ARBA" id="ARBA00023187"/>
    </source>
</evidence>
<name>A0AA39K2S8_9AGAR</name>
<keyword evidence="4" id="KW-0508">mRNA splicing</keyword>
<keyword evidence="9" id="KW-1185">Reference proteome</keyword>
<feature type="region of interest" description="Disordered" evidence="7">
    <location>
        <begin position="148"/>
        <end position="307"/>
    </location>
</feature>
<evidence type="ECO:0000313" key="8">
    <source>
        <dbReference type="EMBL" id="KAK0453445.1"/>
    </source>
</evidence>
<dbReference type="GO" id="GO:0008380">
    <property type="term" value="P:RNA splicing"/>
    <property type="evidence" value="ECO:0007669"/>
    <property type="project" value="UniProtKB-KW"/>
</dbReference>
<feature type="compositionally biased region" description="Basic and acidic residues" evidence="7">
    <location>
        <begin position="213"/>
        <end position="231"/>
    </location>
</feature>
<sequence>MDLPSPRELELETALRQRNVQVAQLSDEITRLRAHVSSSSPSATATEHTDATTANIPPQLMALLLPHIQPETGSGSSSVTSALTQRVKGLQEENDELYDILKQGETGRLKEEVRSLKRVVRKLEAALGESHKVVVSLSTELDKTYDALKPQHHSPRNASNVNNAYHRNGTASPTQSKQPPTGPRAHTHKKPRVSEPRRREESRGRSGHHRSGSKMDVDDDRRDRDDRDGNRSRKSAHVNQSTGGSSGGHGHGHHRGGSGSRRTGSSDRTLAELPWGSMGQKWKLRGQSGNGSRFVSKSQQGTSVGSGPDWTEATVFQLVIHPAMASRFYAIVIIRDYKARVPQRTGNVRISQYTPCLNIIPALCQVSDFSEELWFRRVTPGELEQHRKELTNLMFDIKKEFGYLEARREVIEKKLDKLEETLNEVKKIHAEAMAEVEAIRRNSCVGCQNVRRLEKGGSHDRDGQREASAVVRGFGDGGKGSVKHVPL</sequence>
<evidence type="ECO:0000256" key="3">
    <source>
        <dbReference type="ARBA" id="ARBA00022664"/>
    </source>
</evidence>
<dbReference type="AlphaFoldDB" id="A0AA39K2S8"/>
<reference evidence="8" key="1">
    <citation type="submission" date="2023-06" db="EMBL/GenBank/DDBJ databases">
        <authorList>
            <consortium name="Lawrence Berkeley National Laboratory"/>
            <person name="Ahrendt S."/>
            <person name="Sahu N."/>
            <person name="Indic B."/>
            <person name="Wong-Bajracharya J."/>
            <person name="Merenyi Z."/>
            <person name="Ke H.-M."/>
            <person name="Monk M."/>
            <person name="Kocsube S."/>
            <person name="Drula E."/>
            <person name="Lipzen A."/>
            <person name="Balint B."/>
            <person name="Henrissat B."/>
            <person name="Andreopoulos B."/>
            <person name="Martin F.M."/>
            <person name="Harder C.B."/>
            <person name="Rigling D."/>
            <person name="Ford K.L."/>
            <person name="Foster G.D."/>
            <person name="Pangilinan J."/>
            <person name="Papanicolaou A."/>
            <person name="Barry K."/>
            <person name="LaButti K."/>
            <person name="Viragh M."/>
            <person name="Koriabine M."/>
            <person name="Yan M."/>
            <person name="Riley R."/>
            <person name="Champramary S."/>
            <person name="Plett K.L."/>
            <person name="Tsai I.J."/>
            <person name="Slot J."/>
            <person name="Sipos G."/>
            <person name="Plett J."/>
            <person name="Nagy L.G."/>
            <person name="Grigoriev I.V."/>
        </authorList>
    </citation>
    <scope>NUCLEOTIDE SEQUENCE</scope>
    <source>
        <strain evidence="8">FPL87.14</strain>
    </source>
</reference>
<evidence type="ECO:0000313" key="9">
    <source>
        <dbReference type="Proteomes" id="UP001175226"/>
    </source>
</evidence>
<comment type="similarity">
    <text evidence="2">Belongs to the fl(2)d family.</text>
</comment>
<organism evidence="8 9">
    <name type="scientific">Armillaria borealis</name>
    <dbReference type="NCBI Taxonomy" id="47425"/>
    <lineage>
        <taxon>Eukaryota</taxon>
        <taxon>Fungi</taxon>
        <taxon>Dikarya</taxon>
        <taxon>Basidiomycota</taxon>
        <taxon>Agaricomycotina</taxon>
        <taxon>Agaricomycetes</taxon>
        <taxon>Agaricomycetidae</taxon>
        <taxon>Agaricales</taxon>
        <taxon>Marasmiineae</taxon>
        <taxon>Physalacriaceae</taxon>
        <taxon>Armillaria</taxon>
    </lineage>
</organism>
<feature type="compositionally biased region" description="Basic and acidic residues" evidence="7">
    <location>
        <begin position="455"/>
        <end position="465"/>
    </location>
</feature>
<evidence type="ECO:0000256" key="5">
    <source>
        <dbReference type="ARBA" id="ARBA00023242"/>
    </source>
</evidence>